<evidence type="ECO:0000259" key="3">
    <source>
        <dbReference type="Pfam" id="PF04836"/>
    </source>
</evidence>
<dbReference type="InterPro" id="IPR039777">
    <property type="entry name" value="IFRD"/>
</dbReference>
<evidence type="ECO:0000256" key="1">
    <source>
        <dbReference type="ARBA" id="ARBA00008828"/>
    </source>
</evidence>
<name>A0A1S3JIK4_LINAN</name>
<dbReference type="Proteomes" id="UP000085678">
    <property type="component" value="Unplaced"/>
</dbReference>
<dbReference type="AlphaFoldDB" id="A0A1S3JIK4"/>
<dbReference type="FunCoup" id="A0A1S3JIK4">
    <property type="interactions" value="1604"/>
</dbReference>
<gene>
    <name evidence="6" type="primary">LOC106173598</name>
</gene>
<evidence type="ECO:0000313" key="5">
    <source>
        <dbReference type="Proteomes" id="UP000085678"/>
    </source>
</evidence>
<dbReference type="STRING" id="7574.A0A1S3JIK4"/>
<feature type="compositionally biased region" description="Basic and acidic residues" evidence="2">
    <location>
        <begin position="1"/>
        <end position="11"/>
    </location>
</feature>
<keyword evidence="5" id="KW-1185">Reference proteome</keyword>
<feature type="region of interest" description="Disordered" evidence="2">
    <location>
        <begin position="1"/>
        <end position="74"/>
    </location>
</feature>
<dbReference type="Pfam" id="PF04836">
    <property type="entry name" value="IFRD_C"/>
    <property type="match status" value="1"/>
</dbReference>
<accession>A0A1S3JIK4</accession>
<dbReference type="InterPro" id="IPR016024">
    <property type="entry name" value="ARM-type_fold"/>
</dbReference>
<dbReference type="OrthoDB" id="18978at2759"/>
<dbReference type="PANTHER" id="PTHR12354">
    <property type="entry name" value="INTERFERON-RELATED DEVELOPMENTAL REGULATOR"/>
    <property type="match status" value="1"/>
</dbReference>
<evidence type="ECO:0000256" key="2">
    <source>
        <dbReference type="SAM" id="MobiDB-lite"/>
    </source>
</evidence>
<evidence type="ECO:0000259" key="4">
    <source>
        <dbReference type="Pfam" id="PF05004"/>
    </source>
</evidence>
<dbReference type="GeneID" id="106173598"/>
<proteinExistence type="inferred from homology"/>
<comment type="similarity">
    <text evidence="1">Belongs to the IFRD family.</text>
</comment>
<dbReference type="InterPro" id="IPR007701">
    <property type="entry name" value="Interferon-rel_develop_reg_N"/>
</dbReference>
<dbReference type="SUPFAM" id="SSF48371">
    <property type="entry name" value="ARM repeat"/>
    <property type="match status" value="1"/>
</dbReference>
<dbReference type="InterPro" id="IPR011989">
    <property type="entry name" value="ARM-like"/>
</dbReference>
<reference evidence="6" key="1">
    <citation type="submission" date="2025-08" db="UniProtKB">
        <authorList>
            <consortium name="RefSeq"/>
        </authorList>
    </citation>
    <scope>IDENTIFICATION</scope>
    <source>
        <tissue evidence="6">Gonads</tissue>
    </source>
</reference>
<feature type="compositionally biased region" description="Basic residues" evidence="2">
    <location>
        <begin position="12"/>
        <end position="27"/>
    </location>
</feature>
<sequence length="450" mass="49902">MLGNRKEASLEKRKRKTMPKGKKKGGRKSVDSRQSSDNDVDTPENMSVVSENWSTESIPEDGASADAEVDEVSTQENFEDKLKECIEGTTEKSAETRKNSIQGIMQAMRKKYTFDFFQDRKMTVTDSLKRCLSKGKGEEQALAGTCVSLLCVTLGGSEDCEAVYEEIKPMLQTVLLDNSAALKARASCATTLGLCTFVCVDDVMQIRAVMNTLESVFKASYFKGNGVAPTHSPEVASLHCSALSAWTLLLSISPPSYVEEFIDSHLSKLPQLLISSLVDLRIAAGEALALLYELARQDDEEFEGDDMDSLCAMLKGLATDSQKFRAKKDRKQQRSSFRDILRTVEDGDFPDETVKFGVHDESLYIDSWVKKVQYNALCQVMATGMNTHLQENVLIRDIFGLGAPIPVSTLPKTKIHRYERHLMNTAVAKARTKVRAKTRDKRTVSVSSTG</sequence>
<feature type="domain" description="Interferon-related developmental regulator N-terminal" evidence="4">
    <location>
        <begin position="46"/>
        <end position="345"/>
    </location>
</feature>
<organism evidence="5 6">
    <name type="scientific">Lingula anatina</name>
    <name type="common">Brachiopod</name>
    <name type="synonym">Lingula unguis</name>
    <dbReference type="NCBI Taxonomy" id="7574"/>
    <lineage>
        <taxon>Eukaryota</taxon>
        <taxon>Metazoa</taxon>
        <taxon>Spiralia</taxon>
        <taxon>Lophotrochozoa</taxon>
        <taxon>Brachiopoda</taxon>
        <taxon>Linguliformea</taxon>
        <taxon>Lingulata</taxon>
        <taxon>Lingulida</taxon>
        <taxon>Linguloidea</taxon>
        <taxon>Lingulidae</taxon>
        <taxon>Lingula</taxon>
    </lineage>
</organism>
<protein>
    <submittedName>
        <fullName evidence="6">Interferon-related developmental regulator 1</fullName>
    </submittedName>
</protein>
<dbReference type="Pfam" id="PF05004">
    <property type="entry name" value="IFRD"/>
    <property type="match status" value="1"/>
</dbReference>
<dbReference type="KEGG" id="lak:106173598"/>
<dbReference type="InParanoid" id="A0A1S3JIK4"/>
<dbReference type="InterPro" id="IPR006921">
    <property type="entry name" value="Interferon-rel_develop_reg_C"/>
</dbReference>
<dbReference type="Gene3D" id="1.25.10.10">
    <property type="entry name" value="Leucine-rich Repeat Variant"/>
    <property type="match status" value="1"/>
</dbReference>
<dbReference type="RefSeq" id="XP_013410222.1">
    <property type="nucleotide sequence ID" value="XM_013554768.2"/>
</dbReference>
<evidence type="ECO:0000313" key="6">
    <source>
        <dbReference type="RefSeq" id="XP_013410222.1"/>
    </source>
</evidence>
<feature type="domain" description="Interferon-related developmental regulator C-terminal" evidence="3">
    <location>
        <begin position="392"/>
        <end position="443"/>
    </location>
</feature>
<feature type="compositionally biased region" description="Polar residues" evidence="2">
    <location>
        <begin position="44"/>
        <end position="57"/>
    </location>
</feature>
<dbReference type="PANTHER" id="PTHR12354:SF1">
    <property type="entry name" value="INTERFERON-RELATED DEVELOPMENTAL REGULATOR 1"/>
    <property type="match status" value="1"/>
</dbReference>